<evidence type="ECO:0000256" key="4">
    <source>
        <dbReference type="ARBA" id="ARBA00022898"/>
    </source>
</evidence>
<evidence type="ECO:0000256" key="1">
    <source>
        <dbReference type="ARBA" id="ARBA00001933"/>
    </source>
</evidence>
<dbReference type="InterPro" id="IPR015421">
    <property type="entry name" value="PyrdxlP-dep_Trfase_major"/>
</dbReference>
<gene>
    <name evidence="11" type="ORF">BU24DRAFT_496032</name>
</gene>
<evidence type="ECO:0000256" key="10">
    <source>
        <dbReference type="SAM" id="MobiDB-lite"/>
    </source>
</evidence>
<evidence type="ECO:0000256" key="2">
    <source>
        <dbReference type="ARBA" id="ARBA00009533"/>
    </source>
</evidence>
<dbReference type="InterPro" id="IPR015424">
    <property type="entry name" value="PyrdxlP-dep_Trfase"/>
</dbReference>
<keyword evidence="4 7" id="KW-0663">Pyridoxal phosphate</keyword>
<comment type="similarity">
    <text evidence="2 8">Belongs to the group II decarboxylase family.</text>
</comment>
<dbReference type="GeneID" id="54291567"/>
<comment type="catalytic activity">
    <reaction evidence="6 9">
        <text>L-glutamate + H(+) = 4-aminobutanoate + CO2</text>
        <dbReference type="Rhea" id="RHEA:17785"/>
        <dbReference type="ChEBI" id="CHEBI:15378"/>
        <dbReference type="ChEBI" id="CHEBI:16526"/>
        <dbReference type="ChEBI" id="CHEBI:29985"/>
        <dbReference type="ChEBI" id="CHEBI:59888"/>
        <dbReference type="EC" id="4.1.1.15"/>
    </reaction>
</comment>
<dbReference type="Gene3D" id="4.10.280.50">
    <property type="match status" value="1"/>
</dbReference>
<dbReference type="InterPro" id="IPR002129">
    <property type="entry name" value="PyrdxlP-dep_de-COase"/>
</dbReference>
<organism evidence="11 12">
    <name type="scientific">Aaosphaeria arxii CBS 175.79</name>
    <dbReference type="NCBI Taxonomy" id="1450172"/>
    <lineage>
        <taxon>Eukaryota</taxon>
        <taxon>Fungi</taxon>
        <taxon>Dikarya</taxon>
        <taxon>Ascomycota</taxon>
        <taxon>Pezizomycotina</taxon>
        <taxon>Dothideomycetes</taxon>
        <taxon>Pleosporomycetidae</taxon>
        <taxon>Pleosporales</taxon>
        <taxon>Pleosporales incertae sedis</taxon>
        <taxon>Aaosphaeria</taxon>
    </lineage>
</organism>
<dbReference type="EMBL" id="ML978075">
    <property type="protein sequence ID" value="KAF2010851.1"/>
    <property type="molecule type" value="Genomic_DNA"/>
</dbReference>
<dbReference type="Gene3D" id="3.40.640.10">
    <property type="entry name" value="Type I PLP-dependent aspartate aminotransferase-like (Major domain)"/>
    <property type="match status" value="1"/>
</dbReference>
<evidence type="ECO:0000256" key="5">
    <source>
        <dbReference type="ARBA" id="ARBA00023239"/>
    </source>
</evidence>
<feature type="modified residue" description="N6-(pyridoxal phosphate)lysine" evidence="7">
    <location>
        <position position="299"/>
    </location>
</feature>
<feature type="region of interest" description="Disordered" evidence="10">
    <location>
        <begin position="488"/>
        <end position="525"/>
    </location>
</feature>
<dbReference type="Gene3D" id="3.90.1150.160">
    <property type="match status" value="1"/>
</dbReference>
<comment type="cofactor">
    <cofactor evidence="1 7 8">
        <name>pyridoxal 5'-phosphate</name>
        <dbReference type="ChEBI" id="CHEBI:597326"/>
    </cofactor>
</comment>
<dbReference type="PANTHER" id="PTHR43321">
    <property type="entry name" value="GLUTAMATE DECARBOXYLASE"/>
    <property type="match status" value="1"/>
</dbReference>
<dbReference type="Pfam" id="PF00282">
    <property type="entry name" value="Pyridoxal_deC"/>
    <property type="match status" value="1"/>
</dbReference>
<dbReference type="EC" id="4.1.1.15" evidence="3 9"/>
<feature type="compositionally biased region" description="Polar residues" evidence="10">
    <location>
        <begin position="492"/>
        <end position="518"/>
    </location>
</feature>
<dbReference type="SUPFAM" id="SSF53383">
    <property type="entry name" value="PLP-dependent transferases"/>
    <property type="match status" value="1"/>
</dbReference>
<keyword evidence="9" id="KW-0210">Decarboxylase</keyword>
<evidence type="ECO:0000313" key="12">
    <source>
        <dbReference type="Proteomes" id="UP000799778"/>
    </source>
</evidence>
<evidence type="ECO:0000256" key="3">
    <source>
        <dbReference type="ARBA" id="ARBA00012421"/>
    </source>
</evidence>
<dbReference type="FunFam" id="3.90.1150.160:FF:000004">
    <property type="entry name" value="Glutamate decarboxylase"/>
    <property type="match status" value="1"/>
</dbReference>
<keyword evidence="12" id="KW-1185">Reference proteome</keyword>
<evidence type="ECO:0000256" key="8">
    <source>
        <dbReference type="RuleBase" id="RU000382"/>
    </source>
</evidence>
<protein>
    <recommendedName>
        <fullName evidence="3 9">Glutamate decarboxylase</fullName>
        <ecNumber evidence="3 9">4.1.1.15</ecNumber>
    </recommendedName>
</protein>
<dbReference type="GO" id="GO:0006538">
    <property type="term" value="P:L-glutamate catabolic process"/>
    <property type="evidence" value="ECO:0007669"/>
    <property type="project" value="TreeGrafter"/>
</dbReference>
<reference evidence="11" key="1">
    <citation type="journal article" date="2020" name="Stud. Mycol.">
        <title>101 Dothideomycetes genomes: a test case for predicting lifestyles and emergence of pathogens.</title>
        <authorList>
            <person name="Haridas S."/>
            <person name="Albert R."/>
            <person name="Binder M."/>
            <person name="Bloem J."/>
            <person name="Labutti K."/>
            <person name="Salamov A."/>
            <person name="Andreopoulos B."/>
            <person name="Baker S."/>
            <person name="Barry K."/>
            <person name="Bills G."/>
            <person name="Bluhm B."/>
            <person name="Cannon C."/>
            <person name="Castanera R."/>
            <person name="Culley D."/>
            <person name="Daum C."/>
            <person name="Ezra D."/>
            <person name="Gonzalez J."/>
            <person name="Henrissat B."/>
            <person name="Kuo A."/>
            <person name="Liang C."/>
            <person name="Lipzen A."/>
            <person name="Lutzoni F."/>
            <person name="Magnuson J."/>
            <person name="Mondo S."/>
            <person name="Nolan M."/>
            <person name="Ohm R."/>
            <person name="Pangilinan J."/>
            <person name="Park H.-J."/>
            <person name="Ramirez L."/>
            <person name="Alfaro M."/>
            <person name="Sun H."/>
            <person name="Tritt A."/>
            <person name="Yoshinaga Y."/>
            <person name="Zwiers L.-H."/>
            <person name="Turgeon B."/>
            <person name="Goodwin S."/>
            <person name="Spatafora J."/>
            <person name="Crous P."/>
            <person name="Grigoriev I."/>
        </authorList>
    </citation>
    <scope>NUCLEOTIDE SEQUENCE</scope>
    <source>
        <strain evidence="11">CBS 175.79</strain>
    </source>
</reference>
<evidence type="ECO:0000313" key="11">
    <source>
        <dbReference type="EMBL" id="KAF2010851.1"/>
    </source>
</evidence>
<accession>A0A6A5XD70</accession>
<proteinExistence type="inferred from homology"/>
<name>A0A6A5XD70_9PLEO</name>
<evidence type="ECO:0000256" key="9">
    <source>
        <dbReference type="RuleBase" id="RU361171"/>
    </source>
</evidence>
<dbReference type="GO" id="GO:0005829">
    <property type="term" value="C:cytosol"/>
    <property type="evidence" value="ECO:0007669"/>
    <property type="project" value="TreeGrafter"/>
</dbReference>
<dbReference type="RefSeq" id="XP_033379190.1">
    <property type="nucleotide sequence ID" value="XM_033534170.1"/>
</dbReference>
<evidence type="ECO:0000256" key="6">
    <source>
        <dbReference type="ARBA" id="ARBA00048868"/>
    </source>
</evidence>
<dbReference type="GO" id="GO:0030170">
    <property type="term" value="F:pyridoxal phosphate binding"/>
    <property type="evidence" value="ECO:0007669"/>
    <property type="project" value="InterPro"/>
</dbReference>
<sequence length="525" mass="59438">MVHLNRVATDQEVQEQAAIANGFEKIKLDEFDDEEDDYTATVYGSKFAAADLPKHSMPEKEMPPQVAYRMIKDDLTLDGTPTLNLASFVTTYMEDEAEKLMVEAFSKNFIDYEEYPVSADIQNRCVNMIARLFNAPTSDGETNVMGTSTIGSSEAIMLAVLAMKKLWQNKRKEEGKPFDNPNIIMNAAVQVCWEKAARYFDVEERFVYCTSDRFVIDPKECVDMIDENTIGICAILGTTYTGEYEDVKAINDLLVERNCDVPIHVDAASGGFVAPFVNPGLEWDFRLPKVVSINVSGHKYGLVYPGVGWVVWRDPKYLPKELVFNINYLGADQASFTLNFSRGASQIIGQYYQLIRLGKRGYRRVMLNLTRTADYLAKNLESLGFIILSERSGAGLPLVACRLDEDLEKHYDEFAIAHQLRERGWVVPAYTMAPHSEKMKLMRIVVREDFTKSRCDALINDFKLALQTLDVMDKKKIEEHEKLLKHMRRRSTFSSSGGKSDLPSTHFANQDHSLQGQEGKTHAVC</sequence>
<dbReference type="FunFam" id="4.10.280.50:FF:000001">
    <property type="entry name" value="Glutamate decarboxylase"/>
    <property type="match status" value="1"/>
</dbReference>
<dbReference type="GO" id="GO:0004351">
    <property type="term" value="F:glutamate decarboxylase activity"/>
    <property type="evidence" value="ECO:0007669"/>
    <property type="project" value="UniProtKB-EC"/>
</dbReference>
<evidence type="ECO:0000256" key="7">
    <source>
        <dbReference type="PIRSR" id="PIRSR602129-50"/>
    </source>
</evidence>
<dbReference type="PANTHER" id="PTHR43321:SF6">
    <property type="entry name" value="GLUTAMATE DECARBOXYLASE"/>
    <property type="match status" value="1"/>
</dbReference>
<dbReference type="FunFam" id="3.40.640.10:FF:000017">
    <property type="entry name" value="Glutamate decarboxylase"/>
    <property type="match status" value="1"/>
</dbReference>
<dbReference type="NCBIfam" id="TIGR01788">
    <property type="entry name" value="Glu-decarb-GAD"/>
    <property type="match status" value="1"/>
</dbReference>
<dbReference type="Proteomes" id="UP000799778">
    <property type="component" value="Unassembled WGS sequence"/>
</dbReference>
<keyword evidence="5 8" id="KW-0456">Lyase</keyword>
<dbReference type="OrthoDB" id="5152799at2759"/>
<dbReference type="InterPro" id="IPR010107">
    <property type="entry name" value="Glutamate_decarboxylase"/>
</dbReference>
<dbReference type="AlphaFoldDB" id="A0A6A5XD70"/>